<evidence type="ECO:0000256" key="1">
    <source>
        <dbReference type="ARBA" id="ARBA00004994"/>
    </source>
</evidence>
<dbReference type="InterPro" id="IPR050838">
    <property type="entry name" value="Ketopantoate_reductase"/>
</dbReference>
<dbReference type="InterPro" id="IPR013752">
    <property type="entry name" value="KPA_reductase"/>
</dbReference>
<dbReference type="PANTHER" id="PTHR43765:SF2">
    <property type="entry name" value="2-DEHYDROPANTOATE 2-REDUCTASE"/>
    <property type="match status" value="1"/>
</dbReference>
<evidence type="ECO:0000313" key="12">
    <source>
        <dbReference type="EMBL" id="MBV2128029.1"/>
    </source>
</evidence>
<comment type="similarity">
    <text evidence="2 9">Belongs to the ketopantoate reductase family.</text>
</comment>
<comment type="catalytic activity">
    <reaction evidence="8 9">
        <text>(R)-pantoate + NADP(+) = 2-dehydropantoate + NADPH + H(+)</text>
        <dbReference type="Rhea" id="RHEA:16233"/>
        <dbReference type="ChEBI" id="CHEBI:11561"/>
        <dbReference type="ChEBI" id="CHEBI:15378"/>
        <dbReference type="ChEBI" id="CHEBI:15980"/>
        <dbReference type="ChEBI" id="CHEBI:57783"/>
        <dbReference type="ChEBI" id="CHEBI:58349"/>
        <dbReference type="EC" id="1.1.1.169"/>
    </reaction>
</comment>
<evidence type="ECO:0000256" key="4">
    <source>
        <dbReference type="ARBA" id="ARBA00019465"/>
    </source>
</evidence>
<evidence type="ECO:0000259" key="10">
    <source>
        <dbReference type="Pfam" id="PF02558"/>
    </source>
</evidence>
<proteinExistence type="inferred from homology"/>
<organism evidence="12 13">
    <name type="scientific">Arsukibacterium indicum</name>
    <dbReference type="NCBI Taxonomy" id="2848612"/>
    <lineage>
        <taxon>Bacteria</taxon>
        <taxon>Pseudomonadati</taxon>
        <taxon>Pseudomonadota</taxon>
        <taxon>Gammaproteobacteria</taxon>
        <taxon>Chromatiales</taxon>
        <taxon>Chromatiaceae</taxon>
        <taxon>Arsukibacterium</taxon>
    </lineage>
</organism>
<evidence type="ECO:0000256" key="5">
    <source>
        <dbReference type="ARBA" id="ARBA00022857"/>
    </source>
</evidence>
<feature type="domain" description="Ketopantoate reductase C-terminal" evidence="11">
    <location>
        <begin position="180"/>
        <end position="298"/>
    </location>
</feature>
<evidence type="ECO:0000256" key="7">
    <source>
        <dbReference type="ARBA" id="ARBA00032024"/>
    </source>
</evidence>
<sequence>MVASHPSTRPALSWCIVGRGAIGLLASARLQLAGYLPSLWLKHPQSLQLTFTAINQHQQLLLLPQTTDHFIQRVFVPVKAYDVISAVTQIIPALSPSAQLVISHNGMVPHQPLLQQLQPGQGLWFLSTSQAAYKPAVDQVIHSGEGKSYLAKLTEAASDDQHIINAMTAALGPLEVVADIYPLLWHKLAINAAINPLSALENCRNGQLSDPQYLPQITALVSEVCQVATALGYPMQPASTLTEVYRVIAATAGNFSSMQQDVAAGRQTEINAISGYICQQAAQLQLAVPANQNMLSQILALTAAN</sequence>
<dbReference type="InterPro" id="IPR003710">
    <property type="entry name" value="ApbA"/>
</dbReference>
<dbReference type="PANTHER" id="PTHR43765">
    <property type="entry name" value="2-DEHYDROPANTOATE 2-REDUCTASE-RELATED"/>
    <property type="match status" value="1"/>
</dbReference>
<dbReference type="Pfam" id="PF02558">
    <property type="entry name" value="ApbA"/>
    <property type="match status" value="1"/>
</dbReference>
<comment type="pathway">
    <text evidence="1 9">Cofactor biosynthesis; (R)-pantothenate biosynthesis; (R)-pantoate from 3-methyl-2-oxobutanoate: step 2/2.</text>
</comment>
<keyword evidence="9" id="KW-0566">Pantothenate biosynthesis</keyword>
<comment type="caution">
    <text evidence="12">The sequence shown here is derived from an EMBL/GenBank/DDBJ whole genome shotgun (WGS) entry which is preliminary data.</text>
</comment>
<evidence type="ECO:0000259" key="11">
    <source>
        <dbReference type="Pfam" id="PF08546"/>
    </source>
</evidence>
<dbReference type="EC" id="1.1.1.169" evidence="3 9"/>
<dbReference type="Pfam" id="PF08546">
    <property type="entry name" value="ApbA_C"/>
    <property type="match status" value="1"/>
</dbReference>
<evidence type="ECO:0000256" key="2">
    <source>
        <dbReference type="ARBA" id="ARBA00007870"/>
    </source>
</evidence>
<keyword evidence="13" id="KW-1185">Reference proteome</keyword>
<evidence type="ECO:0000313" key="13">
    <source>
        <dbReference type="Proteomes" id="UP000704611"/>
    </source>
</evidence>
<protein>
    <recommendedName>
        <fullName evidence="4 9">2-dehydropantoate 2-reductase</fullName>
        <ecNumber evidence="3 9">1.1.1.169</ecNumber>
    </recommendedName>
    <alternativeName>
        <fullName evidence="7 9">Ketopantoate reductase</fullName>
    </alternativeName>
</protein>
<evidence type="ECO:0000256" key="3">
    <source>
        <dbReference type="ARBA" id="ARBA00013014"/>
    </source>
</evidence>
<accession>A0ABS6MI25</accession>
<dbReference type="GO" id="GO:0008677">
    <property type="term" value="F:2-dehydropantoate 2-reductase activity"/>
    <property type="evidence" value="ECO:0007669"/>
    <property type="project" value="UniProtKB-EC"/>
</dbReference>
<gene>
    <name evidence="12" type="ORF">KQY15_02815</name>
</gene>
<dbReference type="EMBL" id="JAHRID010000001">
    <property type="protein sequence ID" value="MBV2128029.1"/>
    <property type="molecule type" value="Genomic_DNA"/>
</dbReference>
<evidence type="ECO:0000256" key="6">
    <source>
        <dbReference type="ARBA" id="ARBA00023002"/>
    </source>
</evidence>
<feature type="domain" description="Ketopantoate reductase N-terminal" evidence="10">
    <location>
        <begin position="14"/>
        <end position="153"/>
    </location>
</feature>
<keyword evidence="6 9" id="KW-0560">Oxidoreductase</keyword>
<evidence type="ECO:0000256" key="8">
    <source>
        <dbReference type="ARBA" id="ARBA00048793"/>
    </source>
</evidence>
<keyword evidence="5 9" id="KW-0521">NADP</keyword>
<evidence type="ECO:0000256" key="9">
    <source>
        <dbReference type="RuleBase" id="RU362068"/>
    </source>
</evidence>
<dbReference type="InterPro" id="IPR013332">
    <property type="entry name" value="KPR_N"/>
</dbReference>
<dbReference type="Proteomes" id="UP000704611">
    <property type="component" value="Unassembled WGS sequence"/>
</dbReference>
<comment type="function">
    <text evidence="9">Catalyzes the NADPH-dependent reduction of ketopantoate into pantoic acid.</text>
</comment>
<name>A0ABS6MI25_9GAMM</name>
<reference evidence="12 13" key="1">
    <citation type="submission" date="2021-06" db="EMBL/GenBank/DDBJ databases">
        <title>Rheinheimera indica sp. nov., isolated from deep-sea sediment.</title>
        <authorList>
            <person name="Wang Z."/>
            <person name="Zhang X.-Y."/>
        </authorList>
    </citation>
    <scope>NUCLEOTIDE SEQUENCE [LARGE SCALE GENOMIC DNA]</scope>
    <source>
        <strain evidence="12 13">SM2107</strain>
    </source>
</reference>
<dbReference type="NCBIfam" id="TIGR00745">
    <property type="entry name" value="apbA_panE"/>
    <property type="match status" value="1"/>
</dbReference>